<dbReference type="InterPro" id="IPR012902">
    <property type="entry name" value="N_methyl_site"/>
</dbReference>
<dbReference type="Pfam" id="PF16732">
    <property type="entry name" value="ComP_DUS"/>
    <property type="match status" value="1"/>
</dbReference>
<keyword evidence="1" id="KW-1133">Transmembrane helix</keyword>
<dbReference type="Proteomes" id="UP001249505">
    <property type="component" value="Unassembled WGS sequence"/>
</dbReference>
<dbReference type="Pfam" id="PF07963">
    <property type="entry name" value="N_methyl"/>
    <property type="match status" value="1"/>
</dbReference>
<feature type="transmembrane region" description="Helical" evidence="1">
    <location>
        <begin position="12"/>
        <end position="34"/>
    </location>
</feature>
<dbReference type="InterPro" id="IPR045584">
    <property type="entry name" value="Pilin-like"/>
</dbReference>
<dbReference type="InterPro" id="IPR031982">
    <property type="entry name" value="PilE-like"/>
</dbReference>
<proteinExistence type="predicted"/>
<keyword evidence="1" id="KW-0812">Transmembrane</keyword>
<dbReference type="NCBIfam" id="TIGR02532">
    <property type="entry name" value="IV_pilin_GFxxxE"/>
    <property type="match status" value="1"/>
</dbReference>
<keyword evidence="3" id="KW-1185">Reference proteome</keyword>
<gene>
    <name evidence="2" type="ORF">Q4Q50_19735</name>
</gene>
<organism evidence="2 3">
    <name type="scientific">Shewanella scandinavica</name>
    <dbReference type="NCBI Taxonomy" id="3063538"/>
    <lineage>
        <taxon>Bacteria</taxon>
        <taxon>Pseudomonadati</taxon>
        <taxon>Pseudomonadota</taxon>
        <taxon>Gammaproteobacteria</taxon>
        <taxon>Alteromonadales</taxon>
        <taxon>Shewanellaceae</taxon>
        <taxon>Shewanella</taxon>
    </lineage>
</organism>
<dbReference type="EMBL" id="JAUOES010000031">
    <property type="protein sequence ID" value="MDT3282516.1"/>
    <property type="molecule type" value="Genomic_DNA"/>
</dbReference>
<evidence type="ECO:0000313" key="2">
    <source>
        <dbReference type="EMBL" id="MDT3282516.1"/>
    </source>
</evidence>
<protein>
    <submittedName>
        <fullName evidence="2">Type IV pilin protein</fullName>
    </submittedName>
</protein>
<dbReference type="Gene3D" id="3.30.700.10">
    <property type="entry name" value="Glycoprotein, Type 4 Pilin"/>
    <property type="match status" value="1"/>
</dbReference>
<name>A0ABU3G4F9_9GAMM</name>
<dbReference type="PANTHER" id="PTHR30093">
    <property type="entry name" value="GENERAL SECRETION PATHWAY PROTEIN G"/>
    <property type="match status" value="1"/>
</dbReference>
<comment type="caution">
    <text evidence="2">The sequence shown here is derived from an EMBL/GenBank/DDBJ whole genome shotgun (WGS) entry which is preliminary data.</text>
</comment>
<evidence type="ECO:0000313" key="3">
    <source>
        <dbReference type="Proteomes" id="UP001249505"/>
    </source>
</evidence>
<dbReference type="PROSITE" id="PS00409">
    <property type="entry name" value="PROKAR_NTER_METHYL"/>
    <property type="match status" value="1"/>
</dbReference>
<accession>A0ABU3G4F9</accession>
<keyword evidence="1" id="KW-0472">Membrane</keyword>
<sequence length="126" mass="13956">MSSIIRIEKGFTLIELMIVVAIIGILAAIAIPSFSEYLKQGRRFDAQQYLMTSVQALERNYSRQGKYPAAQTLTNSPYYTFSYTPADDKLSFSLSAVPTSRQSDSCGTLSINQKGVRTPAANCWTN</sequence>
<reference evidence="2 3" key="1">
    <citation type="submission" date="2023-07" db="EMBL/GenBank/DDBJ databases">
        <title>Novel Shewanella species isolated from Baltic Sea sediments.</title>
        <authorList>
            <person name="Martin-Rodriguez A.J."/>
        </authorList>
    </citation>
    <scope>NUCLEOTIDE SEQUENCE [LARGE SCALE GENOMIC DNA]</scope>
    <source>
        <strain evidence="2 3">SP2S1-2</strain>
    </source>
</reference>
<dbReference type="GeneID" id="11774594"/>
<dbReference type="RefSeq" id="WP_006086002.1">
    <property type="nucleotide sequence ID" value="NZ_JAUOES010000031.1"/>
</dbReference>
<evidence type="ECO:0000256" key="1">
    <source>
        <dbReference type="SAM" id="Phobius"/>
    </source>
</evidence>
<dbReference type="SUPFAM" id="SSF54523">
    <property type="entry name" value="Pili subunits"/>
    <property type="match status" value="1"/>
</dbReference>
<dbReference type="PANTHER" id="PTHR30093:SF47">
    <property type="entry name" value="TYPE IV PILUS NON-CORE MINOR PILIN PILE"/>
    <property type="match status" value="1"/>
</dbReference>